<evidence type="ECO:0000313" key="3">
    <source>
        <dbReference type="Proteomes" id="UP000637643"/>
    </source>
</evidence>
<accession>A0A917CU51</accession>
<evidence type="ECO:0000313" key="2">
    <source>
        <dbReference type="EMBL" id="GGF97721.1"/>
    </source>
</evidence>
<sequence length="293" mass="33218">MGLYRFKSQEGKHVLYDSYQKLLAGWDVAVEEADIPTTWGETHVITAGSRHRPPLMLFHGVADNSALMWIFNAAELSRHFFVIAVDTLGGPGKSEPNAGYAKGFEQAPWIHELVNWFGFKRLYVAGVSNGAYLASCYTIAYPEYVEKMIGMAGGIKPSMLRMARLFLPEALLPASGTTTRKLLRKLTAPGSTVFESHPEIMRHWTYLLRYFNNRSMMVHTYKKFLDPEIALLREKGIFYIGEHDRLSYYPAAIRTLDHHQVPYVIIPGAGHGLNHEQAERMNREIIGFLQGEL</sequence>
<dbReference type="InterPro" id="IPR052370">
    <property type="entry name" value="Meta-cleavage_hydrolase"/>
</dbReference>
<dbReference type="Gene3D" id="3.40.50.1820">
    <property type="entry name" value="alpha/beta hydrolase"/>
    <property type="match status" value="1"/>
</dbReference>
<organism evidence="2 3">
    <name type="scientific">Paenibacillus albidus</name>
    <dbReference type="NCBI Taxonomy" id="2041023"/>
    <lineage>
        <taxon>Bacteria</taxon>
        <taxon>Bacillati</taxon>
        <taxon>Bacillota</taxon>
        <taxon>Bacilli</taxon>
        <taxon>Bacillales</taxon>
        <taxon>Paenibacillaceae</taxon>
        <taxon>Paenibacillus</taxon>
    </lineage>
</organism>
<comment type="caution">
    <text evidence="2">The sequence shown here is derived from an EMBL/GenBank/DDBJ whole genome shotgun (WGS) entry which is preliminary data.</text>
</comment>
<dbReference type="PANTHER" id="PTHR43139">
    <property type="entry name" value="SI:DKEY-122A22.2"/>
    <property type="match status" value="1"/>
</dbReference>
<name>A0A917CU51_9BACL</name>
<reference evidence="2" key="2">
    <citation type="submission" date="2020-09" db="EMBL/GenBank/DDBJ databases">
        <authorList>
            <person name="Sun Q."/>
            <person name="Zhou Y."/>
        </authorList>
    </citation>
    <scope>NUCLEOTIDE SEQUENCE</scope>
    <source>
        <strain evidence="2">CGMCC 1.16134</strain>
    </source>
</reference>
<keyword evidence="3" id="KW-1185">Reference proteome</keyword>
<protein>
    <recommendedName>
        <fullName evidence="1">AB hydrolase-1 domain-containing protein</fullName>
    </recommendedName>
</protein>
<dbReference type="EMBL" id="BMKR01000026">
    <property type="protein sequence ID" value="GGF97721.1"/>
    <property type="molecule type" value="Genomic_DNA"/>
</dbReference>
<reference evidence="2" key="1">
    <citation type="journal article" date="2014" name="Int. J. Syst. Evol. Microbiol.">
        <title>Complete genome sequence of Corynebacterium casei LMG S-19264T (=DSM 44701T), isolated from a smear-ripened cheese.</title>
        <authorList>
            <consortium name="US DOE Joint Genome Institute (JGI-PGF)"/>
            <person name="Walter F."/>
            <person name="Albersmeier A."/>
            <person name="Kalinowski J."/>
            <person name="Ruckert C."/>
        </authorList>
    </citation>
    <scope>NUCLEOTIDE SEQUENCE</scope>
    <source>
        <strain evidence="2">CGMCC 1.16134</strain>
    </source>
</reference>
<dbReference type="Proteomes" id="UP000637643">
    <property type="component" value="Unassembled WGS sequence"/>
</dbReference>
<gene>
    <name evidence="2" type="ORF">GCM10010912_48040</name>
</gene>
<proteinExistence type="predicted"/>
<dbReference type="PANTHER" id="PTHR43139:SF52">
    <property type="entry name" value="SI:DKEY-122A22.2"/>
    <property type="match status" value="1"/>
</dbReference>
<dbReference type="InterPro" id="IPR029058">
    <property type="entry name" value="AB_hydrolase_fold"/>
</dbReference>
<evidence type="ECO:0000259" key="1">
    <source>
        <dbReference type="Pfam" id="PF00561"/>
    </source>
</evidence>
<dbReference type="Pfam" id="PF00561">
    <property type="entry name" value="Abhydrolase_1"/>
    <property type="match status" value="1"/>
</dbReference>
<dbReference type="SUPFAM" id="SSF53474">
    <property type="entry name" value="alpha/beta-Hydrolases"/>
    <property type="match status" value="1"/>
</dbReference>
<dbReference type="InterPro" id="IPR000073">
    <property type="entry name" value="AB_hydrolase_1"/>
</dbReference>
<feature type="domain" description="AB hydrolase-1" evidence="1">
    <location>
        <begin position="53"/>
        <end position="274"/>
    </location>
</feature>
<dbReference type="AlphaFoldDB" id="A0A917CU51"/>
<dbReference type="RefSeq" id="WP_229696309.1">
    <property type="nucleotide sequence ID" value="NZ_BMKR01000026.1"/>
</dbReference>